<dbReference type="Pfam" id="PF05717">
    <property type="entry name" value="TnpB_IS66"/>
    <property type="match status" value="1"/>
</dbReference>
<proteinExistence type="predicted"/>
<protein>
    <recommendedName>
        <fullName evidence="3">Transposase</fullName>
    </recommendedName>
</protein>
<gene>
    <name evidence="1" type="ORF">GCM10011611_66850</name>
</gene>
<dbReference type="NCBIfam" id="NF033819">
    <property type="entry name" value="IS66_TnpB"/>
    <property type="match status" value="1"/>
</dbReference>
<dbReference type="EMBL" id="BMJQ01000037">
    <property type="protein sequence ID" value="GGF51053.1"/>
    <property type="molecule type" value="Genomic_DNA"/>
</dbReference>
<dbReference type="PANTHER" id="PTHR36455">
    <property type="match status" value="1"/>
</dbReference>
<evidence type="ECO:0000313" key="2">
    <source>
        <dbReference type="Proteomes" id="UP000646365"/>
    </source>
</evidence>
<dbReference type="InterPro" id="IPR008878">
    <property type="entry name" value="Transposase_IS66_Orf2"/>
</dbReference>
<dbReference type="Proteomes" id="UP000646365">
    <property type="component" value="Unassembled WGS sequence"/>
</dbReference>
<name>A0A8J2Z1C7_9PROT</name>
<accession>A0A8J2Z1C7</accession>
<dbReference type="PANTHER" id="PTHR36455:SF1">
    <property type="entry name" value="BLR8292 PROTEIN"/>
    <property type="match status" value="1"/>
</dbReference>
<evidence type="ECO:0008006" key="3">
    <source>
        <dbReference type="Google" id="ProtNLM"/>
    </source>
</evidence>
<sequence length="117" mass="12951">MIGMRPGTKVFLACQPIDLRNGFDGLSAKVQAVLRQDPFSGHLFVFRGKRGDYFKAIYWDGSGMCLFAKRLEKGKFVWPPLVDGGLMLTPAQLALLIEGIDWRRTVAPEPTAAPSLI</sequence>
<organism evidence="1 2">
    <name type="scientific">Aliidongia dinghuensis</name>
    <dbReference type="NCBI Taxonomy" id="1867774"/>
    <lineage>
        <taxon>Bacteria</taxon>
        <taxon>Pseudomonadati</taxon>
        <taxon>Pseudomonadota</taxon>
        <taxon>Alphaproteobacteria</taxon>
        <taxon>Rhodospirillales</taxon>
        <taxon>Dongiaceae</taxon>
        <taxon>Aliidongia</taxon>
    </lineage>
</organism>
<reference evidence="1" key="2">
    <citation type="submission" date="2020-09" db="EMBL/GenBank/DDBJ databases">
        <authorList>
            <person name="Sun Q."/>
            <person name="Zhou Y."/>
        </authorList>
    </citation>
    <scope>NUCLEOTIDE SEQUENCE</scope>
    <source>
        <strain evidence="1">CGMCC 1.15725</strain>
    </source>
</reference>
<keyword evidence="2" id="KW-1185">Reference proteome</keyword>
<evidence type="ECO:0000313" key="1">
    <source>
        <dbReference type="EMBL" id="GGF51053.1"/>
    </source>
</evidence>
<reference evidence="1" key="1">
    <citation type="journal article" date="2014" name="Int. J. Syst. Evol. Microbiol.">
        <title>Complete genome sequence of Corynebacterium casei LMG S-19264T (=DSM 44701T), isolated from a smear-ripened cheese.</title>
        <authorList>
            <consortium name="US DOE Joint Genome Institute (JGI-PGF)"/>
            <person name="Walter F."/>
            <person name="Albersmeier A."/>
            <person name="Kalinowski J."/>
            <person name="Ruckert C."/>
        </authorList>
    </citation>
    <scope>NUCLEOTIDE SEQUENCE</scope>
    <source>
        <strain evidence="1">CGMCC 1.15725</strain>
    </source>
</reference>
<dbReference type="AlphaFoldDB" id="A0A8J2Z1C7"/>
<comment type="caution">
    <text evidence="1">The sequence shown here is derived from an EMBL/GenBank/DDBJ whole genome shotgun (WGS) entry which is preliminary data.</text>
</comment>